<dbReference type="InterPro" id="IPR002659">
    <property type="entry name" value="Glyco_trans_31"/>
</dbReference>
<keyword evidence="23" id="KW-1185">Reference proteome</keyword>
<keyword evidence="16" id="KW-0325">Glycoprotein</keyword>
<comment type="caution">
    <text evidence="19">Lacks conserved residue(s) required for the propagation of feature annotation.</text>
</comment>
<keyword evidence="20" id="KW-0175">Coiled coil</keyword>
<dbReference type="PANTHER" id="PTHR11040">
    <property type="entry name" value="ZINC/IRON TRANSPORTER"/>
    <property type="match status" value="1"/>
</dbReference>
<evidence type="ECO:0000256" key="9">
    <source>
        <dbReference type="ARBA" id="ARBA00022679"/>
    </source>
</evidence>
<dbReference type="NCBIfam" id="TIGR00820">
    <property type="entry name" value="zip"/>
    <property type="match status" value="1"/>
</dbReference>
<reference evidence="22 23" key="1">
    <citation type="submission" date="2018-10" db="EMBL/GenBank/DDBJ databases">
        <title>A high-quality apple genome assembly.</title>
        <authorList>
            <person name="Hu J."/>
        </authorList>
    </citation>
    <scope>NUCLEOTIDE SEQUENCE [LARGE SCALE GENOMIC DNA]</scope>
    <source>
        <strain evidence="23">cv. HFTH1</strain>
        <tissue evidence="22">Young leaf</tissue>
    </source>
</reference>
<dbReference type="GO" id="GO:0005886">
    <property type="term" value="C:plasma membrane"/>
    <property type="evidence" value="ECO:0007669"/>
    <property type="project" value="TreeGrafter"/>
</dbReference>
<evidence type="ECO:0000256" key="15">
    <source>
        <dbReference type="ARBA" id="ARBA00023136"/>
    </source>
</evidence>
<dbReference type="EMBL" id="RDQH01000334">
    <property type="protein sequence ID" value="RXH91419.1"/>
    <property type="molecule type" value="Genomic_DNA"/>
</dbReference>
<evidence type="ECO:0000256" key="6">
    <source>
        <dbReference type="ARBA" id="ARBA00008661"/>
    </source>
</evidence>
<feature type="region of interest" description="Disordered" evidence="21">
    <location>
        <begin position="201"/>
        <end position="235"/>
    </location>
</feature>
<evidence type="ECO:0000256" key="19">
    <source>
        <dbReference type="RuleBase" id="RU362088"/>
    </source>
</evidence>
<dbReference type="FunFam" id="3.90.550.50:FF:000012">
    <property type="entry name" value="Hexosyltransferase"/>
    <property type="match status" value="1"/>
</dbReference>
<evidence type="ECO:0000256" key="1">
    <source>
        <dbReference type="ARBA" id="ARBA00001936"/>
    </source>
</evidence>
<evidence type="ECO:0000256" key="16">
    <source>
        <dbReference type="ARBA" id="ARBA00023180"/>
    </source>
</evidence>
<keyword evidence="17" id="KW-0464">Manganese</keyword>
<name>A0A498J6M4_MALDO</name>
<comment type="function">
    <text evidence="18">Beta-1,3-galactosyltransferase that transfers galactose from UDP-galactose to substrates with a terminal glycosyl residue.</text>
</comment>
<evidence type="ECO:0000256" key="10">
    <source>
        <dbReference type="ARBA" id="ARBA00022692"/>
    </source>
</evidence>
<evidence type="ECO:0000256" key="12">
    <source>
        <dbReference type="ARBA" id="ARBA00022989"/>
    </source>
</evidence>
<keyword evidence="7 19" id="KW-0813">Transport</keyword>
<keyword evidence="13" id="KW-0333">Golgi apparatus</keyword>
<feature type="transmembrane region" description="Helical" evidence="19">
    <location>
        <begin position="50"/>
        <end position="68"/>
    </location>
</feature>
<evidence type="ECO:0000256" key="14">
    <source>
        <dbReference type="ARBA" id="ARBA00023065"/>
    </source>
</evidence>
<dbReference type="Gene3D" id="3.90.550.50">
    <property type="match status" value="1"/>
</dbReference>
<feature type="coiled-coil region" evidence="20">
    <location>
        <begin position="593"/>
        <end position="620"/>
    </location>
</feature>
<comment type="similarity">
    <text evidence="5 19">Belongs to the ZIP transporter (TC 2.A.5) family.</text>
</comment>
<feature type="region of interest" description="Disordered" evidence="21">
    <location>
        <begin position="258"/>
        <end position="303"/>
    </location>
</feature>
<keyword evidence="8" id="KW-0328">Glycosyltransferase</keyword>
<organism evidence="22 23">
    <name type="scientific">Malus domestica</name>
    <name type="common">Apple</name>
    <name type="synonym">Pyrus malus</name>
    <dbReference type="NCBI Taxonomy" id="3750"/>
    <lineage>
        <taxon>Eukaryota</taxon>
        <taxon>Viridiplantae</taxon>
        <taxon>Streptophyta</taxon>
        <taxon>Embryophyta</taxon>
        <taxon>Tracheophyta</taxon>
        <taxon>Spermatophyta</taxon>
        <taxon>Magnoliopsida</taxon>
        <taxon>eudicotyledons</taxon>
        <taxon>Gunneridae</taxon>
        <taxon>Pentapetalae</taxon>
        <taxon>rosids</taxon>
        <taxon>fabids</taxon>
        <taxon>Rosales</taxon>
        <taxon>Rosaceae</taxon>
        <taxon>Amygdaloideae</taxon>
        <taxon>Maleae</taxon>
        <taxon>Malus</taxon>
    </lineage>
</organism>
<evidence type="ECO:0000256" key="13">
    <source>
        <dbReference type="ARBA" id="ARBA00023034"/>
    </source>
</evidence>
<sequence>MSFVEVRSLSLSLSISRFLCNSLTETLRSLALARPSGFPRKISAFQRTSLDFSEICFVFAVLFFIWALKTESLLQSMANTSCGSAEIEACRNESSAFVLKLIAVASILLAGVVGVAIPLVGKNRSFLRTDGSLFVAAKAFAAGVILATGFVHMLPDGSAALNDPCLPEYPWTKFPFSGFFAMMASLATLLVDFVGTQYYERKQGKTRPAEDQVRVASDDPEIEAGTGPEHPARELNGKVFGEEEGGGMHIVGMHAHAAHHGHSHAHGQAGCDGHVTRESEPEHGHDSHEHGHGHSHGFGDDDEDGGVRHVVVSQILELGIVSHSVIIGLSLGVSQSPCTIRPLVAALSFHQFFEGFALGGCISQAQFKTLATTLMACFFAVTTPLGIGVGTAISSFYNPYSAGALVTEGILDSMSAGILVYMALVDLIAADFLMTKMPLFFHRQSSLPTATATLPSYSSKLLKPLKPHPAPVPTRTPLPIIVFSLVSLFIGLAGTIFAVAALRRPTPIPIFRCGKSDDTFRGFYSLSKSRQIGDKNGGVVDRPKLLGFVGIQTGLGSADRRAALRNTWFPSDPDGLLRLEQATGLAFRFVIGRSKDAKKMAELQKEIDKYRDLLVIDINEEYLNLPWKTLAFFKAAFQLFEADYYVKANDDIYLRPDRLAMLLAKERTHPQTYIGCMKKGPVVTDPKMKWYEKSGHLIGNEYFQHAFGPIYVLSAEVVASLAVARNNSLRMFSNEDVTIGSWMLAMNVNHEDNRALCDPRCTLTSIAVWDIPKCSGDMDLKTICWCCNCLVTVQFKVVQVPQTRTVGSAYIKRSKEMSTVVHKTSDTDQPHRITSPSLSPKSDN</sequence>
<feature type="region of interest" description="Disordered" evidence="21">
    <location>
        <begin position="820"/>
        <end position="844"/>
    </location>
</feature>
<comment type="caution">
    <text evidence="22">The sequence shown here is derived from an EMBL/GenBank/DDBJ whole genome shotgun (WGS) entry which is preliminary data.</text>
</comment>
<dbReference type="UniPathway" id="UPA00378"/>
<evidence type="ECO:0000256" key="5">
    <source>
        <dbReference type="ARBA" id="ARBA00006939"/>
    </source>
</evidence>
<feature type="transmembrane region" description="Helical" evidence="19">
    <location>
        <begin position="480"/>
        <end position="502"/>
    </location>
</feature>
<evidence type="ECO:0000256" key="7">
    <source>
        <dbReference type="ARBA" id="ARBA00022448"/>
    </source>
</evidence>
<feature type="transmembrane region" description="Helical" evidence="19">
    <location>
        <begin position="101"/>
        <end position="121"/>
    </location>
</feature>
<proteinExistence type="inferred from homology"/>
<evidence type="ECO:0000256" key="4">
    <source>
        <dbReference type="ARBA" id="ARBA00004922"/>
    </source>
</evidence>
<dbReference type="GO" id="GO:0005385">
    <property type="term" value="F:zinc ion transmembrane transporter activity"/>
    <property type="evidence" value="ECO:0007669"/>
    <property type="project" value="InterPro"/>
</dbReference>
<protein>
    <submittedName>
        <fullName evidence="22">Uncharacterized protein</fullName>
    </submittedName>
</protein>
<feature type="transmembrane region" description="Helical" evidence="19">
    <location>
        <begin position="373"/>
        <end position="393"/>
    </location>
</feature>
<evidence type="ECO:0000256" key="8">
    <source>
        <dbReference type="ARBA" id="ARBA00022676"/>
    </source>
</evidence>
<evidence type="ECO:0000256" key="21">
    <source>
        <dbReference type="SAM" id="MobiDB-lite"/>
    </source>
</evidence>
<feature type="compositionally biased region" description="Basic and acidic residues" evidence="21">
    <location>
        <begin position="274"/>
        <end position="292"/>
    </location>
</feature>
<feature type="compositionally biased region" description="Polar residues" evidence="21">
    <location>
        <begin position="832"/>
        <end position="844"/>
    </location>
</feature>
<comment type="pathway">
    <text evidence="4">Protein modification; protein glycosylation.</text>
</comment>
<evidence type="ECO:0000256" key="2">
    <source>
        <dbReference type="ARBA" id="ARBA00004141"/>
    </source>
</evidence>
<dbReference type="AlphaFoldDB" id="A0A498J6M4"/>
<feature type="transmembrane region" description="Helical" evidence="19">
    <location>
        <begin position="413"/>
        <end position="434"/>
    </location>
</feature>
<keyword evidence="9" id="KW-0808">Transferase</keyword>
<evidence type="ECO:0000313" key="22">
    <source>
        <dbReference type="EMBL" id="RXH91419.1"/>
    </source>
</evidence>
<dbReference type="InterPro" id="IPR004698">
    <property type="entry name" value="Zn/Fe_permease_fun/pln"/>
</dbReference>
<dbReference type="Proteomes" id="UP000290289">
    <property type="component" value="Chromosome 8"/>
</dbReference>
<dbReference type="GO" id="GO:0016758">
    <property type="term" value="F:hexosyltransferase activity"/>
    <property type="evidence" value="ECO:0007669"/>
    <property type="project" value="InterPro"/>
</dbReference>
<feature type="transmembrane region" description="Helical" evidence="19">
    <location>
        <begin position="133"/>
        <end position="154"/>
    </location>
</feature>
<evidence type="ECO:0000256" key="18">
    <source>
        <dbReference type="ARBA" id="ARBA00055406"/>
    </source>
</evidence>
<dbReference type="STRING" id="3750.A0A498J6M4"/>
<gene>
    <name evidence="22" type="ORF">DVH24_020442</name>
</gene>
<feature type="transmembrane region" description="Helical" evidence="19">
    <location>
        <begin position="174"/>
        <end position="195"/>
    </location>
</feature>
<keyword evidence="10 19" id="KW-0812">Transmembrane</keyword>
<comment type="cofactor">
    <cofactor evidence="1">
        <name>Mn(2+)</name>
        <dbReference type="ChEBI" id="CHEBI:29035"/>
    </cofactor>
</comment>
<evidence type="ECO:0000313" key="23">
    <source>
        <dbReference type="Proteomes" id="UP000290289"/>
    </source>
</evidence>
<keyword evidence="12 19" id="KW-1133">Transmembrane helix</keyword>
<dbReference type="Pfam" id="PF02535">
    <property type="entry name" value="Zip"/>
    <property type="match status" value="1"/>
</dbReference>
<comment type="subcellular location">
    <subcellularLocation>
        <location evidence="3">Golgi apparatus membrane</location>
        <topology evidence="3">Single-pass type II membrane protein</topology>
    </subcellularLocation>
    <subcellularLocation>
        <location evidence="2 19">Membrane</location>
        <topology evidence="2 19">Multi-pass membrane protein</topology>
    </subcellularLocation>
</comment>
<comment type="similarity">
    <text evidence="6">Belongs to the glycosyltransferase 31 family.</text>
</comment>
<keyword evidence="11" id="KW-0735">Signal-anchor</keyword>
<dbReference type="Pfam" id="PF01762">
    <property type="entry name" value="Galactosyl_T"/>
    <property type="match status" value="1"/>
</dbReference>
<evidence type="ECO:0000256" key="20">
    <source>
        <dbReference type="SAM" id="Coils"/>
    </source>
</evidence>
<keyword evidence="14 19" id="KW-0406">Ion transport</keyword>
<accession>A0A498J6M4</accession>
<evidence type="ECO:0000256" key="17">
    <source>
        <dbReference type="ARBA" id="ARBA00023211"/>
    </source>
</evidence>
<evidence type="ECO:0000256" key="3">
    <source>
        <dbReference type="ARBA" id="ARBA00004323"/>
    </source>
</evidence>
<dbReference type="PANTHER" id="PTHR11040:SF44">
    <property type="entry name" value="PROTEIN ZNTC-RELATED"/>
    <property type="match status" value="1"/>
</dbReference>
<dbReference type="GO" id="GO:0000139">
    <property type="term" value="C:Golgi membrane"/>
    <property type="evidence" value="ECO:0007669"/>
    <property type="project" value="UniProtKB-SubCell"/>
</dbReference>
<keyword evidence="15 19" id="KW-0472">Membrane</keyword>
<dbReference type="InterPro" id="IPR003689">
    <property type="entry name" value="ZIP"/>
</dbReference>
<evidence type="ECO:0000256" key="11">
    <source>
        <dbReference type="ARBA" id="ARBA00022968"/>
    </source>
</evidence>
<feature type="compositionally biased region" description="Basic and acidic residues" evidence="21">
    <location>
        <begin position="201"/>
        <end position="217"/>
    </location>
</feature>